<sequence>MTPDFSTSSDALPTFAQSYTGDLIIPEVEQPSLPPNATVVPSWLYGDEGPFQSSTSLCIPGGNHYQRPSPAPSTSTDVWMGHTGDEASVSVSTPVSPAVGSGDDILGDFPSAQHYFTTECKSAHPDTLMSYCICGCGGGACIPQRDYDRPRADPLTRSELREMIPFSVNKKCGYPLKDALQKLYTGLDGRDDKMFVSSKSSISIRVEWLPYDKWTKQIRTLTWRKKPDNITRAKLATEVAKRMKAFFEEMRDKAADPSYREYCIQPGVIDFDHLELVALKRVAKSSYMPHFRLISPPQSFLPTAASYSMPLLDTTTYVSRTVHNQAQHLVH</sequence>
<organism evidence="1 2">
    <name type="scientific">Thelephora ganbajun</name>
    <name type="common">Ganba fungus</name>
    <dbReference type="NCBI Taxonomy" id="370292"/>
    <lineage>
        <taxon>Eukaryota</taxon>
        <taxon>Fungi</taxon>
        <taxon>Dikarya</taxon>
        <taxon>Basidiomycota</taxon>
        <taxon>Agaricomycotina</taxon>
        <taxon>Agaricomycetes</taxon>
        <taxon>Thelephorales</taxon>
        <taxon>Thelephoraceae</taxon>
        <taxon>Thelephora</taxon>
    </lineage>
</organism>
<evidence type="ECO:0000313" key="1">
    <source>
        <dbReference type="EMBL" id="KAF9653230.1"/>
    </source>
</evidence>
<proteinExistence type="predicted"/>
<protein>
    <submittedName>
        <fullName evidence="1">Uncharacterized protein</fullName>
    </submittedName>
</protein>
<comment type="caution">
    <text evidence="1">The sequence shown here is derived from an EMBL/GenBank/DDBJ whole genome shotgun (WGS) entry which is preliminary data.</text>
</comment>
<reference evidence="1" key="2">
    <citation type="journal article" date="2020" name="Nat. Commun.">
        <title>Large-scale genome sequencing of mycorrhizal fungi provides insights into the early evolution of symbiotic traits.</title>
        <authorList>
            <person name="Miyauchi S."/>
            <person name="Kiss E."/>
            <person name="Kuo A."/>
            <person name="Drula E."/>
            <person name="Kohler A."/>
            <person name="Sanchez-Garcia M."/>
            <person name="Morin E."/>
            <person name="Andreopoulos B."/>
            <person name="Barry K.W."/>
            <person name="Bonito G."/>
            <person name="Buee M."/>
            <person name="Carver A."/>
            <person name="Chen C."/>
            <person name="Cichocki N."/>
            <person name="Clum A."/>
            <person name="Culley D."/>
            <person name="Crous P.W."/>
            <person name="Fauchery L."/>
            <person name="Girlanda M."/>
            <person name="Hayes R.D."/>
            <person name="Keri Z."/>
            <person name="LaButti K."/>
            <person name="Lipzen A."/>
            <person name="Lombard V."/>
            <person name="Magnuson J."/>
            <person name="Maillard F."/>
            <person name="Murat C."/>
            <person name="Nolan M."/>
            <person name="Ohm R.A."/>
            <person name="Pangilinan J."/>
            <person name="Pereira M.F."/>
            <person name="Perotto S."/>
            <person name="Peter M."/>
            <person name="Pfister S."/>
            <person name="Riley R."/>
            <person name="Sitrit Y."/>
            <person name="Stielow J.B."/>
            <person name="Szollosi G."/>
            <person name="Zifcakova L."/>
            <person name="Stursova M."/>
            <person name="Spatafora J.W."/>
            <person name="Tedersoo L."/>
            <person name="Vaario L.M."/>
            <person name="Yamada A."/>
            <person name="Yan M."/>
            <person name="Wang P."/>
            <person name="Xu J."/>
            <person name="Bruns T."/>
            <person name="Baldrian P."/>
            <person name="Vilgalys R."/>
            <person name="Dunand C."/>
            <person name="Henrissat B."/>
            <person name="Grigoriev I.V."/>
            <person name="Hibbett D."/>
            <person name="Nagy L.G."/>
            <person name="Martin F.M."/>
        </authorList>
    </citation>
    <scope>NUCLEOTIDE SEQUENCE</scope>
    <source>
        <strain evidence="1">P2</strain>
    </source>
</reference>
<accession>A0ACB6ZTV1</accession>
<dbReference type="EMBL" id="MU117964">
    <property type="protein sequence ID" value="KAF9653230.1"/>
    <property type="molecule type" value="Genomic_DNA"/>
</dbReference>
<reference evidence="1" key="1">
    <citation type="submission" date="2019-10" db="EMBL/GenBank/DDBJ databases">
        <authorList>
            <consortium name="DOE Joint Genome Institute"/>
            <person name="Kuo A."/>
            <person name="Miyauchi S."/>
            <person name="Kiss E."/>
            <person name="Drula E."/>
            <person name="Kohler A."/>
            <person name="Sanchez-Garcia M."/>
            <person name="Andreopoulos B."/>
            <person name="Barry K.W."/>
            <person name="Bonito G."/>
            <person name="Buee M."/>
            <person name="Carver A."/>
            <person name="Chen C."/>
            <person name="Cichocki N."/>
            <person name="Clum A."/>
            <person name="Culley D."/>
            <person name="Crous P.W."/>
            <person name="Fauchery L."/>
            <person name="Girlanda M."/>
            <person name="Hayes R."/>
            <person name="Keri Z."/>
            <person name="Labutti K."/>
            <person name="Lipzen A."/>
            <person name="Lombard V."/>
            <person name="Magnuson J."/>
            <person name="Maillard F."/>
            <person name="Morin E."/>
            <person name="Murat C."/>
            <person name="Nolan M."/>
            <person name="Ohm R."/>
            <person name="Pangilinan J."/>
            <person name="Pereira M."/>
            <person name="Perotto S."/>
            <person name="Peter M."/>
            <person name="Riley R."/>
            <person name="Sitrit Y."/>
            <person name="Stielow B."/>
            <person name="Szollosi G."/>
            <person name="Zifcakova L."/>
            <person name="Stursova M."/>
            <person name="Spatafora J.W."/>
            <person name="Tedersoo L."/>
            <person name="Vaario L.-M."/>
            <person name="Yamada A."/>
            <person name="Yan M."/>
            <person name="Wang P."/>
            <person name="Xu J."/>
            <person name="Bruns T."/>
            <person name="Baldrian P."/>
            <person name="Vilgalys R."/>
            <person name="Henrissat B."/>
            <person name="Grigoriev I.V."/>
            <person name="Hibbett D."/>
            <person name="Nagy L.G."/>
            <person name="Martin F.M."/>
        </authorList>
    </citation>
    <scope>NUCLEOTIDE SEQUENCE</scope>
    <source>
        <strain evidence="1">P2</strain>
    </source>
</reference>
<dbReference type="Proteomes" id="UP000886501">
    <property type="component" value="Unassembled WGS sequence"/>
</dbReference>
<keyword evidence="2" id="KW-1185">Reference proteome</keyword>
<evidence type="ECO:0000313" key="2">
    <source>
        <dbReference type="Proteomes" id="UP000886501"/>
    </source>
</evidence>
<name>A0ACB6ZTV1_THEGA</name>
<gene>
    <name evidence="1" type="ORF">BDM02DRAFT_3107779</name>
</gene>